<dbReference type="GO" id="GO:0006281">
    <property type="term" value="P:DNA repair"/>
    <property type="evidence" value="ECO:0007669"/>
    <property type="project" value="InterPro"/>
</dbReference>
<accession>A0A9Q0NAX1</accession>
<dbReference type="Gene3D" id="3.40.50.300">
    <property type="entry name" value="P-loop containing nucleotide triphosphate hydrolases"/>
    <property type="match status" value="1"/>
</dbReference>
<gene>
    <name evidence="9" type="primary">Rad17</name>
    <name evidence="9" type="ORF">Bhyg_02154</name>
</gene>
<evidence type="ECO:0000256" key="2">
    <source>
        <dbReference type="ARBA" id="ARBA00006168"/>
    </source>
</evidence>
<protein>
    <submittedName>
        <fullName evidence="9">Cell cycle checkpoint protein RAD17</fullName>
    </submittedName>
</protein>
<dbReference type="InterPro" id="IPR004582">
    <property type="entry name" value="Checkpoint_prot_Rad17_Rad24"/>
</dbReference>
<dbReference type="Proteomes" id="UP001151699">
    <property type="component" value="Chromosome A"/>
</dbReference>
<feature type="domain" description="AAA+ ATPase" evidence="8">
    <location>
        <begin position="108"/>
        <end position="251"/>
    </location>
</feature>
<evidence type="ECO:0000256" key="3">
    <source>
        <dbReference type="ARBA" id="ARBA00022741"/>
    </source>
</evidence>
<dbReference type="SMART" id="SM00382">
    <property type="entry name" value="AAA"/>
    <property type="match status" value="1"/>
</dbReference>
<keyword evidence="3" id="KW-0547">Nucleotide-binding</keyword>
<dbReference type="GO" id="GO:0005524">
    <property type="term" value="F:ATP binding"/>
    <property type="evidence" value="ECO:0007669"/>
    <property type="project" value="UniProtKB-KW"/>
</dbReference>
<dbReference type="GO" id="GO:0033314">
    <property type="term" value="P:mitotic DNA replication checkpoint signaling"/>
    <property type="evidence" value="ECO:0007669"/>
    <property type="project" value="TreeGrafter"/>
</dbReference>
<keyword evidence="6" id="KW-0539">Nucleus</keyword>
<dbReference type="Pfam" id="PF03215">
    <property type="entry name" value="Rad17"/>
    <property type="match status" value="1"/>
</dbReference>
<dbReference type="CDD" id="cd00009">
    <property type="entry name" value="AAA"/>
    <property type="match status" value="1"/>
</dbReference>
<evidence type="ECO:0000256" key="4">
    <source>
        <dbReference type="ARBA" id="ARBA00022763"/>
    </source>
</evidence>
<dbReference type="PANTHER" id="PTHR12172">
    <property type="entry name" value="CELL CYCLE CHECKPOINT PROTEIN RAD17"/>
    <property type="match status" value="1"/>
</dbReference>
<dbReference type="SUPFAM" id="SSF52540">
    <property type="entry name" value="P-loop containing nucleoside triphosphate hydrolases"/>
    <property type="match status" value="1"/>
</dbReference>
<evidence type="ECO:0000313" key="9">
    <source>
        <dbReference type="EMBL" id="KAJ6646938.1"/>
    </source>
</evidence>
<comment type="subcellular location">
    <subcellularLocation>
        <location evidence="1">Nucleus</location>
    </subcellularLocation>
</comment>
<keyword evidence="4" id="KW-0227">DNA damage</keyword>
<dbReference type="InterPro" id="IPR027417">
    <property type="entry name" value="P-loop_NTPase"/>
</dbReference>
<dbReference type="GO" id="GO:0003682">
    <property type="term" value="F:chromatin binding"/>
    <property type="evidence" value="ECO:0007669"/>
    <property type="project" value="TreeGrafter"/>
</dbReference>
<dbReference type="InterPro" id="IPR003593">
    <property type="entry name" value="AAA+_ATPase"/>
</dbReference>
<evidence type="ECO:0000256" key="5">
    <source>
        <dbReference type="ARBA" id="ARBA00022840"/>
    </source>
</evidence>
<dbReference type="GO" id="GO:0005634">
    <property type="term" value="C:nucleus"/>
    <property type="evidence" value="ECO:0007669"/>
    <property type="project" value="UniProtKB-SubCell"/>
</dbReference>
<keyword evidence="7" id="KW-0131">Cell cycle</keyword>
<comment type="similarity">
    <text evidence="2">Belongs to the rad17/RAD24 family.</text>
</comment>
<proteinExistence type="inferred from homology"/>
<evidence type="ECO:0000259" key="8">
    <source>
        <dbReference type="SMART" id="SM00382"/>
    </source>
</evidence>
<organism evidence="9 10">
    <name type="scientific">Pseudolycoriella hygida</name>
    <dbReference type="NCBI Taxonomy" id="35572"/>
    <lineage>
        <taxon>Eukaryota</taxon>
        <taxon>Metazoa</taxon>
        <taxon>Ecdysozoa</taxon>
        <taxon>Arthropoda</taxon>
        <taxon>Hexapoda</taxon>
        <taxon>Insecta</taxon>
        <taxon>Pterygota</taxon>
        <taxon>Neoptera</taxon>
        <taxon>Endopterygota</taxon>
        <taxon>Diptera</taxon>
        <taxon>Nematocera</taxon>
        <taxon>Sciaroidea</taxon>
        <taxon>Sciaridae</taxon>
        <taxon>Pseudolycoriella</taxon>
    </lineage>
</organism>
<dbReference type="OrthoDB" id="10265971at2759"/>
<keyword evidence="5" id="KW-0067">ATP-binding</keyword>
<keyword evidence="10" id="KW-1185">Reference proteome</keyword>
<evidence type="ECO:0000256" key="7">
    <source>
        <dbReference type="ARBA" id="ARBA00023306"/>
    </source>
</evidence>
<sequence>MSGKQKWFTSIFENDDGDLPVQKKQRLNRSYSQNSVKSKDSTSLLQCRSLSGTTSTFVDKSPANSVNSSTSNWCEKFSPQSVDDLAVHTKKIEEVREWIMKWEVNKDNGCILLLTGPPGSGKTATVRLIAKELNYDISEWIVPIDIDLNFNSRFDDNGNTYTEKQLDKFCDFLYRSSRYVSVFNQRKRLLLVEDFPNIFLKDTEKFNELLGNYSAYGKSPLIFIVTDTKNRKLDISYNLFGDAVVESHKITKISFNAASTSLIKKCLKRVMSMMSSSGLTASYKHPSTELVESIIFTSNGDIRNAIINLHFATQKNCTSLGVEAVQTTSKAKGTKKSNKFRSLGCDDSITFMHALGRVLNPKYAETPANGIKTLQHSPEQLASDFMSQPSKFLSLLHTNYVCHYQDIDDVLSAADSMSRSELFLNEWRDESVSEIGLTLAVRGVMVSNKNPAPGWIPVKGQKKFNENKTTFSDQLAKLGLSSHSVTSNVWASDYRTFVNIIKK</sequence>
<reference evidence="9" key="1">
    <citation type="submission" date="2022-07" db="EMBL/GenBank/DDBJ databases">
        <authorList>
            <person name="Trinca V."/>
            <person name="Uliana J.V.C."/>
            <person name="Torres T.T."/>
            <person name="Ward R.J."/>
            <person name="Monesi N."/>
        </authorList>
    </citation>
    <scope>NUCLEOTIDE SEQUENCE</scope>
    <source>
        <strain evidence="9">HSMRA1968</strain>
        <tissue evidence="9">Whole embryos</tissue>
    </source>
</reference>
<dbReference type="EMBL" id="WJQU01000001">
    <property type="protein sequence ID" value="KAJ6646938.1"/>
    <property type="molecule type" value="Genomic_DNA"/>
</dbReference>
<dbReference type="GO" id="GO:0000077">
    <property type="term" value="P:DNA damage checkpoint signaling"/>
    <property type="evidence" value="ECO:0007669"/>
    <property type="project" value="TreeGrafter"/>
</dbReference>
<comment type="caution">
    <text evidence="9">The sequence shown here is derived from an EMBL/GenBank/DDBJ whole genome shotgun (WGS) entry which is preliminary data.</text>
</comment>
<evidence type="ECO:0000256" key="1">
    <source>
        <dbReference type="ARBA" id="ARBA00004123"/>
    </source>
</evidence>
<dbReference type="GO" id="GO:0003689">
    <property type="term" value="F:DNA clamp loader activity"/>
    <property type="evidence" value="ECO:0007669"/>
    <property type="project" value="TreeGrafter"/>
</dbReference>
<dbReference type="AlphaFoldDB" id="A0A9Q0NAX1"/>
<evidence type="ECO:0000256" key="6">
    <source>
        <dbReference type="ARBA" id="ARBA00023242"/>
    </source>
</evidence>
<dbReference type="PANTHER" id="PTHR12172:SF0">
    <property type="entry name" value="CELL CYCLE CHECKPOINT PROTEIN RAD17"/>
    <property type="match status" value="1"/>
</dbReference>
<evidence type="ECO:0000313" key="10">
    <source>
        <dbReference type="Proteomes" id="UP001151699"/>
    </source>
</evidence>
<name>A0A9Q0NAX1_9DIPT</name>